<name>A0A0A5GLB4_9BACI</name>
<dbReference type="EMBL" id="AVPE01000001">
    <property type="protein sequence ID" value="KGX94051.1"/>
    <property type="molecule type" value="Genomic_DNA"/>
</dbReference>
<protein>
    <submittedName>
        <fullName evidence="1">Uncharacterized protein</fullName>
    </submittedName>
</protein>
<dbReference type="RefSeq" id="WP_154655158.1">
    <property type="nucleotide sequence ID" value="NZ_AULI01000001.1"/>
</dbReference>
<evidence type="ECO:0000313" key="2">
    <source>
        <dbReference type="Proteomes" id="UP000030528"/>
    </source>
</evidence>
<accession>A0A0A5GLB4</accession>
<keyword evidence="2" id="KW-1185">Reference proteome</keyword>
<comment type="caution">
    <text evidence="1">The sequence shown here is derived from an EMBL/GenBank/DDBJ whole genome shotgun (WGS) entry which is preliminary data.</text>
</comment>
<evidence type="ECO:0000313" key="1">
    <source>
        <dbReference type="EMBL" id="KGX94051.1"/>
    </source>
</evidence>
<dbReference type="STRING" id="1385510.GCA_000425205_00384"/>
<reference evidence="1 2" key="1">
    <citation type="submission" date="2013-08" db="EMBL/GenBank/DDBJ databases">
        <authorList>
            <person name="Huang J."/>
            <person name="Wang G."/>
        </authorList>
    </citation>
    <scope>NUCLEOTIDE SEQUENCE [LARGE SCALE GENOMIC DNA]</scope>
    <source>
        <strain evidence="1 2">JSM 076056</strain>
    </source>
</reference>
<dbReference type="Proteomes" id="UP000030528">
    <property type="component" value="Unassembled WGS sequence"/>
</dbReference>
<organism evidence="1 2">
    <name type="scientific">Pontibacillus halophilus JSM 076056 = DSM 19796</name>
    <dbReference type="NCBI Taxonomy" id="1385510"/>
    <lineage>
        <taxon>Bacteria</taxon>
        <taxon>Bacillati</taxon>
        <taxon>Bacillota</taxon>
        <taxon>Bacilli</taxon>
        <taxon>Bacillales</taxon>
        <taxon>Bacillaceae</taxon>
        <taxon>Pontibacillus</taxon>
    </lineage>
</organism>
<dbReference type="AlphaFoldDB" id="A0A0A5GLB4"/>
<sequence length="55" mass="6206">MTQKNEKEKKCENLAIIQDSGNSNNCINIYSNSKANVKSAVKAEAEQEQEQEIDF</sequence>
<gene>
    <name evidence="1" type="ORF">N781_00470</name>
</gene>
<proteinExistence type="predicted"/>